<dbReference type="InterPro" id="IPR052275">
    <property type="entry name" value="Mt_Fe-S_assembly_factor"/>
</dbReference>
<proteinExistence type="inferred from homology"/>
<keyword evidence="4" id="KW-1185">Reference proteome</keyword>
<comment type="similarity">
    <text evidence="1 2">Belongs to the BolA/IbaG family.</text>
</comment>
<reference evidence="3" key="2">
    <citation type="submission" date="2023-07" db="EMBL/GenBank/DDBJ databases">
        <authorList>
            <consortium name="Lawrence Berkeley National Laboratory"/>
            <person name="Haridas S."/>
            <person name="Hensen N."/>
            <person name="Bonometti L."/>
            <person name="Westerberg I."/>
            <person name="Brannstrom I.O."/>
            <person name="Guillou S."/>
            <person name="Cros-Aarteil S."/>
            <person name="Calhoun S."/>
            <person name="Kuo A."/>
            <person name="Mondo S."/>
            <person name="Pangilinan J."/>
            <person name="Riley R."/>
            <person name="LaButti K."/>
            <person name="Andreopoulos B."/>
            <person name="Lipzen A."/>
            <person name="Chen C."/>
            <person name="Yanf M."/>
            <person name="Daum C."/>
            <person name="Ng V."/>
            <person name="Clum A."/>
            <person name="Steindorff A."/>
            <person name="Ohm R."/>
            <person name="Martin F."/>
            <person name="Silar P."/>
            <person name="Natvig D."/>
            <person name="Lalanne C."/>
            <person name="Gautier V."/>
            <person name="Ament-velasquez S.L."/>
            <person name="Kruys A."/>
            <person name="Hutchinson M.I."/>
            <person name="Powell A.J."/>
            <person name="Barry K."/>
            <person name="Miller A.N."/>
            <person name="Grigoriev I.V."/>
            <person name="Debuchy R."/>
            <person name="Gladieux P."/>
            <person name="Thoren M.H."/>
            <person name="Johannesson H."/>
        </authorList>
    </citation>
    <scope>NUCLEOTIDE SEQUENCE</scope>
    <source>
        <strain evidence="3">FGSC 1904</strain>
    </source>
</reference>
<dbReference type="Pfam" id="PF01722">
    <property type="entry name" value="BolA"/>
    <property type="match status" value="1"/>
</dbReference>
<dbReference type="Gene3D" id="3.30.300.90">
    <property type="entry name" value="BolA-like"/>
    <property type="match status" value="1"/>
</dbReference>
<gene>
    <name evidence="3" type="ORF">B0T20DRAFT_488835</name>
</gene>
<evidence type="ECO:0000313" key="4">
    <source>
        <dbReference type="Proteomes" id="UP001281003"/>
    </source>
</evidence>
<dbReference type="SUPFAM" id="SSF82657">
    <property type="entry name" value="BolA-like"/>
    <property type="match status" value="1"/>
</dbReference>
<evidence type="ECO:0000256" key="2">
    <source>
        <dbReference type="RuleBase" id="RU003860"/>
    </source>
</evidence>
<dbReference type="Proteomes" id="UP001281003">
    <property type="component" value="Unassembled WGS sequence"/>
</dbReference>
<dbReference type="EMBL" id="JAUTDP010000012">
    <property type="protein sequence ID" value="KAK3391847.1"/>
    <property type="molecule type" value="Genomic_DNA"/>
</dbReference>
<evidence type="ECO:0000256" key="1">
    <source>
        <dbReference type="ARBA" id="ARBA00005578"/>
    </source>
</evidence>
<dbReference type="InterPro" id="IPR002634">
    <property type="entry name" value="BolA"/>
</dbReference>
<organism evidence="3 4">
    <name type="scientific">Sordaria brevicollis</name>
    <dbReference type="NCBI Taxonomy" id="83679"/>
    <lineage>
        <taxon>Eukaryota</taxon>
        <taxon>Fungi</taxon>
        <taxon>Dikarya</taxon>
        <taxon>Ascomycota</taxon>
        <taxon>Pezizomycotina</taxon>
        <taxon>Sordariomycetes</taxon>
        <taxon>Sordariomycetidae</taxon>
        <taxon>Sordariales</taxon>
        <taxon>Sordariaceae</taxon>
        <taxon>Sordaria</taxon>
    </lineage>
</organism>
<dbReference type="PANTHER" id="PTHR46188:SF1">
    <property type="entry name" value="BOLA-LIKE PROTEIN 3"/>
    <property type="match status" value="1"/>
</dbReference>
<dbReference type="PANTHER" id="PTHR46188">
    <property type="entry name" value="BOLA-LIKE PROTEIN 3"/>
    <property type="match status" value="1"/>
</dbReference>
<reference evidence="3" key="1">
    <citation type="journal article" date="2023" name="Mol. Phylogenet. Evol.">
        <title>Genome-scale phylogeny and comparative genomics of the fungal order Sordariales.</title>
        <authorList>
            <person name="Hensen N."/>
            <person name="Bonometti L."/>
            <person name="Westerberg I."/>
            <person name="Brannstrom I.O."/>
            <person name="Guillou S."/>
            <person name="Cros-Aarteil S."/>
            <person name="Calhoun S."/>
            <person name="Haridas S."/>
            <person name="Kuo A."/>
            <person name="Mondo S."/>
            <person name="Pangilinan J."/>
            <person name="Riley R."/>
            <person name="LaButti K."/>
            <person name="Andreopoulos B."/>
            <person name="Lipzen A."/>
            <person name="Chen C."/>
            <person name="Yan M."/>
            <person name="Daum C."/>
            <person name="Ng V."/>
            <person name="Clum A."/>
            <person name="Steindorff A."/>
            <person name="Ohm R.A."/>
            <person name="Martin F."/>
            <person name="Silar P."/>
            <person name="Natvig D.O."/>
            <person name="Lalanne C."/>
            <person name="Gautier V."/>
            <person name="Ament-Velasquez S.L."/>
            <person name="Kruys A."/>
            <person name="Hutchinson M.I."/>
            <person name="Powell A.J."/>
            <person name="Barry K."/>
            <person name="Miller A.N."/>
            <person name="Grigoriev I.V."/>
            <person name="Debuchy R."/>
            <person name="Gladieux P."/>
            <person name="Hiltunen Thoren M."/>
            <person name="Johannesson H."/>
        </authorList>
    </citation>
    <scope>NUCLEOTIDE SEQUENCE</scope>
    <source>
        <strain evidence="3">FGSC 1904</strain>
    </source>
</reference>
<accession>A0AAE0P296</accession>
<protein>
    <submittedName>
        <fullName evidence="3">Bola protein</fullName>
    </submittedName>
</protein>
<dbReference type="InterPro" id="IPR036065">
    <property type="entry name" value="BolA-like_sf"/>
</dbReference>
<name>A0AAE0P296_SORBR</name>
<dbReference type="GO" id="GO:0005759">
    <property type="term" value="C:mitochondrial matrix"/>
    <property type="evidence" value="ECO:0007669"/>
    <property type="project" value="TreeGrafter"/>
</dbReference>
<sequence length="167" mass="18067">MICRACLRASRAGLRSEASQRLASLQTPSRALSSASSSIRFAAPAAYYTSALLQQRALQTPTRLYSRAYSTATESAASEQPASAGLEKPADLDEGESQVWDILIREFAPTNLVVRDISGGCGSMYGVDICSEKFRGLNMLKQQRLVNAALGELVKQWHGIQIKTSVP</sequence>
<dbReference type="AlphaFoldDB" id="A0AAE0P296"/>
<comment type="caution">
    <text evidence="3">The sequence shown here is derived from an EMBL/GenBank/DDBJ whole genome shotgun (WGS) entry which is preliminary data.</text>
</comment>
<evidence type="ECO:0000313" key="3">
    <source>
        <dbReference type="EMBL" id="KAK3391847.1"/>
    </source>
</evidence>